<feature type="region of interest" description="Disordered" evidence="1">
    <location>
        <begin position="1"/>
        <end position="35"/>
    </location>
</feature>
<proteinExistence type="predicted"/>
<sequence>MQEHGQGYRSGESGIWRAGVTAMPQGPESEDDMHQRVFPATGPHLRERRGLVGAGHTGGQSHALILPCWRWFIKLVFV</sequence>
<dbReference type="EMBL" id="LUCV01000008">
    <property type="protein sequence ID" value="OAI93990.1"/>
    <property type="molecule type" value="Genomic_DNA"/>
</dbReference>
<protein>
    <submittedName>
        <fullName evidence="2">Uncharacterized protein</fullName>
    </submittedName>
</protein>
<gene>
    <name evidence="2" type="ORF">AYO28_10905</name>
</gene>
<reference evidence="2 3" key="1">
    <citation type="submission" date="2016-03" db="EMBL/GenBank/DDBJ databases">
        <title>Draft Genome Assembly of Pseudomonas putida strain CBF10-2.</title>
        <authorList>
            <person name="Iyer R.S."/>
            <person name="Damania A."/>
        </authorList>
    </citation>
    <scope>NUCLEOTIDE SEQUENCE [LARGE SCALE GENOMIC DNA]</scope>
    <source>
        <strain evidence="2 3">CBF10-2</strain>
    </source>
</reference>
<evidence type="ECO:0000313" key="3">
    <source>
        <dbReference type="Proteomes" id="UP000077752"/>
    </source>
</evidence>
<dbReference type="AlphaFoldDB" id="A0A177SUJ0"/>
<evidence type="ECO:0000313" key="2">
    <source>
        <dbReference type="EMBL" id="OAI93990.1"/>
    </source>
</evidence>
<name>A0A177SUJ0_PSEPU</name>
<accession>A0A177SUJ0</accession>
<evidence type="ECO:0000256" key="1">
    <source>
        <dbReference type="SAM" id="MobiDB-lite"/>
    </source>
</evidence>
<comment type="caution">
    <text evidence="2">The sequence shown here is derived from an EMBL/GenBank/DDBJ whole genome shotgun (WGS) entry which is preliminary data.</text>
</comment>
<organism evidence="2 3">
    <name type="scientific">Pseudomonas putida</name>
    <name type="common">Arthrobacter siderocapsulatus</name>
    <dbReference type="NCBI Taxonomy" id="303"/>
    <lineage>
        <taxon>Bacteria</taxon>
        <taxon>Pseudomonadati</taxon>
        <taxon>Pseudomonadota</taxon>
        <taxon>Gammaproteobacteria</taxon>
        <taxon>Pseudomonadales</taxon>
        <taxon>Pseudomonadaceae</taxon>
        <taxon>Pseudomonas</taxon>
    </lineage>
</organism>
<dbReference type="Proteomes" id="UP000077752">
    <property type="component" value="Unassembled WGS sequence"/>
</dbReference>